<dbReference type="Gene3D" id="1.20.960.30">
    <property type="match status" value="1"/>
</dbReference>
<feature type="repeat" description="WD" evidence="3">
    <location>
        <begin position="360"/>
        <end position="392"/>
    </location>
</feature>
<feature type="repeat" description="WD" evidence="3">
    <location>
        <begin position="338"/>
        <end position="359"/>
    </location>
</feature>
<reference evidence="6" key="2">
    <citation type="submission" date="2018-04" db="EMBL/GenBank/DDBJ databases">
        <title>Leveraging single-cell genomics to expand the Fungal Tree of Life.</title>
        <authorList>
            <consortium name="DOE Joint Genome Institute"/>
            <person name="Ahrendt S.R."/>
            <person name="Quandt C.A."/>
            <person name="Ciobanu D."/>
            <person name="Clum A."/>
            <person name="Salamov A."/>
            <person name="Andreopoulos B."/>
            <person name="Cheng J.-F."/>
            <person name="Woyke T."/>
            <person name="Pelin A."/>
            <person name="Henrissat B."/>
            <person name="Benny G.L."/>
            <person name="Smith M.E."/>
            <person name="James T.Y."/>
            <person name="Grigoriev I.V."/>
        </authorList>
    </citation>
    <scope>NUCLEOTIDE SEQUENCE</scope>
    <source>
        <strain evidence="6">ATCC 52028</strain>
    </source>
</reference>
<organism evidence="6 8">
    <name type="scientific">Caulochytrium protostelioides</name>
    <dbReference type="NCBI Taxonomy" id="1555241"/>
    <lineage>
        <taxon>Eukaryota</taxon>
        <taxon>Fungi</taxon>
        <taxon>Fungi incertae sedis</taxon>
        <taxon>Chytridiomycota</taxon>
        <taxon>Chytridiomycota incertae sedis</taxon>
        <taxon>Chytridiomycetes</taxon>
        <taxon>Caulochytriales</taxon>
        <taxon>Caulochytriaceae</taxon>
        <taxon>Caulochytrium</taxon>
    </lineage>
</organism>
<dbReference type="CDD" id="cd00200">
    <property type="entry name" value="WD40"/>
    <property type="match status" value="1"/>
</dbReference>
<dbReference type="InterPro" id="IPR019775">
    <property type="entry name" value="WD40_repeat_CS"/>
</dbReference>
<dbReference type="InterPro" id="IPR036322">
    <property type="entry name" value="WD40_repeat_dom_sf"/>
</dbReference>
<dbReference type="SMART" id="SM00320">
    <property type="entry name" value="WD40"/>
    <property type="match status" value="6"/>
</dbReference>
<reference evidence="5" key="3">
    <citation type="submission" date="2018-08" db="EMBL/GenBank/DDBJ databases">
        <title>Leveraging single-cell genomics to expand the Fungal Tree of Life.</title>
        <authorList>
            <consortium name="DOE Joint Genome Institute"/>
            <person name="Ahrendt S.R."/>
            <person name="Quandt C.A."/>
            <person name="Ciobanu D."/>
            <person name="Clum A."/>
            <person name="Salamov A."/>
            <person name="Andreopoulos B."/>
            <person name="Cheng J.-F."/>
            <person name="Woyke T."/>
            <person name="Pelin A."/>
            <person name="Henrissat B."/>
            <person name="Reynolds N."/>
            <person name="Benny G.L."/>
            <person name="Smith M.E."/>
            <person name="James T.Y."/>
            <person name="Grigoriev I.V."/>
        </authorList>
    </citation>
    <scope>NUCLEOTIDE SEQUENCE</scope>
    <source>
        <strain evidence="5">ATCC 52028</strain>
    </source>
</reference>
<dbReference type="STRING" id="1555241.A0A4P9X2H8"/>
<dbReference type="PANTHER" id="PTHR19848:SF8">
    <property type="entry name" value="F-BOX AND WD REPEAT DOMAIN CONTAINING 7"/>
    <property type="match status" value="1"/>
</dbReference>
<dbReference type="PRINTS" id="PR00320">
    <property type="entry name" value="GPROTEINBRPT"/>
</dbReference>
<feature type="domain" description="PAC1-like LisH-like dimerisation" evidence="4">
    <location>
        <begin position="6"/>
        <end position="39"/>
    </location>
</feature>
<evidence type="ECO:0000256" key="1">
    <source>
        <dbReference type="ARBA" id="ARBA00022574"/>
    </source>
</evidence>
<dbReference type="SMART" id="SM00667">
    <property type="entry name" value="LisH"/>
    <property type="match status" value="1"/>
</dbReference>
<dbReference type="EMBL" id="ML014364">
    <property type="protein sequence ID" value="RKO98780.1"/>
    <property type="molecule type" value="Genomic_DNA"/>
</dbReference>
<dbReference type="PROSITE" id="PS50294">
    <property type="entry name" value="WD_REPEATS_REGION"/>
    <property type="match status" value="4"/>
</dbReference>
<feature type="non-terminal residue" evidence="6">
    <location>
        <position position="392"/>
    </location>
</feature>
<dbReference type="SUPFAM" id="SSF50978">
    <property type="entry name" value="WD40 repeat-like"/>
    <property type="match status" value="1"/>
</dbReference>
<dbReference type="PROSITE" id="PS50082">
    <property type="entry name" value="WD_REPEATS_2"/>
    <property type="match status" value="5"/>
</dbReference>
<dbReference type="InterPro" id="IPR001680">
    <property type="entry name" value="WD40_rpt"/>
</dbReference>
<proteinExistence type="predicted"/>
<feature type="non-terminal residue" evidence="6">
    <location>
        <position position="1"/>
    </location>
</feature>
<name>A0A4P9X2H8_9FUNG</name>
<feature type="repeat" description="WD" evidence="3">
    <location>
        <begin position="161"/>
        <end position="193"/>
    </location>
</feature>
<dbReference type="OrthoDB" id="10264588at2759"/>
<keyword evidence="1 3" id="KW-0853">WD repeat</keyword>
<dbReference type="PROSITE" id="PS50896">
    <property type="entry name" value="LISH"/>
    <property type="match status" value="1"/>
</dbReference>
<dbReference type="Proteomes" id="UP000268535">
    <property type="component" value="Unassembled WGS sequence"/>
</dbReference>
<sequence length="392" mass="40919">SVLTPAQHDDLRRAVAQYLDAHGLVRTAATLREEAALQDAAAGAAAAAAAATPDAVPDLLEKKWLGVLRLQRKVMALEAQLAAGASSSSPTAAAAAAATAAAAAAGAEWRPPVGPPRLLEGHRSAVTHVAFHPKAPVVATASEDATIKLWDAETGAFERTLKGHTKAVTAVAFDAAGRRLASASADLCLKVWDAADAYACAKTLYGHDHAVSAVVFTPDGRQLVSASRDGTVKVWDAATTFCVHTLRDPGADSAWVRSVDVAVMAGQPYVLSGGHDQAVRLWALDGGGRCELTLTGHAHVVEAVVFLPATCNRHVRTLTRQPLHARPAPGDETVQYAASASRDRVIKLWDLVAGTCVHTFVGHDSWVRALRVAAPTALVSGGDDGTLRVWDL</sequence>
<dbReference type="PROSITE" id="PS00678">
    <property type="entry name" value="WD_REPEATS_1"/>
    <property type="match status" value="2"/>
</dbReference>
<evidence type="ECO:0000256" key="3">
    <source>
        <dbReference type="PROSITE-ProRule" id="PRU00221"/>
    </source>
</evidence>
<dbReference type="InterPro" id="IPR015943">
    <property type="entry name" value="WD40/YVTN_repeat-like_dom_sf"/>
</dbReference>
<evidence type="ECO:0000313" key="8">
    <source>
        <dbReference type="Proteomes" id="UP000274922"/>
    </source>
</evidence>
<dbReference type="AlphaFoldDB" id="A0A4P9X2H8"/>
<dbReference type="InterPro" id="IPR020472">
    <property type="entry name" value="WD40_PAC1"/>
</dbReference>
<dbReference type="PANTHER" id="PTHR19848">
    <property type="entry name" value="WD40 REPEAT PROTEIN"/>
    <property type="match status" value="1"/>
</dbReference>
<dbReference type="InterPro" id="IPR006594">
    <property type="entry name" value="LisH"/>
</dbReference>
<dbReference type="Pfam" id="PF00400">
    <property type="entry name" value="WD40"/>
    <property type="match status" value="5"/>
</dbReference>
<evidence type="ECO:0000313" key="5">
    <source>
        <dbReference type="EMBL" id="RKO97382.1"/>
    </source>
</evidence>
<feature type="repeat" description="WD" evidence="3">
    <location>
        <begin position="119"/>
        <end position="160"/>
    </location>
</feature>
<accession>A0A4P9X2H8</accession>
<reference evidence="7 8" key="1">
    <citation type="journal article" date="2018" name="Nat. Microbiol.">
        <title>Leveraging single-cell genomics to expand the fungal tree of life.</title>
        <authorList>
            <person name="Ahrendt S.R."/>
            <person name="Quandt C.A."/>
            <person name="Ciobanu D."/>
            <person name="Clum A."/>
            <person name="Salamov A."/>
            <person name="Andreopoulos B."/>
            <person name="Cheng J.F."/>
            <person name="Woyke T."/>
            <person name="Pelin A."/>
            <person name="Henrissat B."/>
            <person name="Reynolds N.K."/>
            <person name="Benny G.L."/>
            <person name="Smith M.E."/>
            <person name="James T.Y."/>
            <person name="Grigoriev I.V."/>
        </authorList>
    </citation>
    <scope>NUCLEOTIDE SEQUENCE [LARGE SCALE GENOMIC DNA]</scope>
    <source>
        <strain evidence="7 8">ATCC 52028</strain>
    </source>
</reference>
<dbReference type="Proteomes" id="UP000274922">
    <property type="component" value="Unassembled WGS sequence"/>
</dbReference>
<dbReference type="SUPFAM" id="SSF109925">
    <property type="entry name" value="Lissencephaly-1 protein (Lis-1, PAF-AH alpha) N-terminal domain"/>
    <property type="match status" value="1"/>
</dbReference>
<dbReference type="Pfam" id="PF24951">
    <property type="entry name" value="LisH_PAC1"/>
    <property type="match status" value="1"/>
</dbReference>
<keyword evidence="8" id="KW-1185">Reference proteome</keyword>
<dbReference type="Gene3D" id="2.130.10.10">
    <property type="entry name" value="YVTN repeat-like/Quinoprotein amine dehydrogenase"/>
    <property type="match status" value="1"/>
</dbReference>
<feature type="repeat" description="WD" evidence="3">
    <location>
        <begin position="204"/>
        <end position="245"/>
    </location>
</feature>
<gene>
    <name evidence="5" type="ORF">CAUPRSCDRAFT_1336</name>
    <name evidence="6" type="ORF">CXG81DRAFT_1662</name>
</gene>
<evidence type="ECO:0000256" key="2">
    <source>
        <dbReference type="ARBA" id="ARBA00022737"/>
    </source>
</evidence>
<dbReference type="EMBL" id="ML009290">
    <property type="protein sequence ID" value="RKO97382.1"/>
    <property type="molecule type" value="Genomic_DNA"/>
</dbReference>
<evidence type="ECO:0000259" key="4">
    <source>
        <dbReference type="Pfam" id="PF24951"/>
    </source>
</evidence>
<keyword evidence="2" id="KW-0677">Repeat</keyword>
<evidence type="ECO:0000313" key="6">
    <source>
        <dbReference type="EMBL" id="RKO98780.1"/>
    </source>
</evidence>
<evidence type="ECO:0000313" key="7">
    <source>
        <dbReference type="Proteomes" id="UP000268535"/>
    </source>
</evidence>
<dbReference type="InterPro" id="IPR037190">
    <property type="entry name" value="LIS1_N"/>
</dbReference>
<protein>
    <submittedName>
        <fullName evidence="5">Dynein regulator</fullName>
    </submittedName>
</protein>
<dbReference type="InterPro" id="IPR056795">
    <property type="entry name" value="PAC1-like_LisH-like_dom"/>
</dbReference>